<protein>
    <submittedName>
        <fullName evidence="4">GNAT superfamily N-acetyltransferase</fullName>
    </submittedName>
</protein>
<dbReference type="RefSeq" id="WP_231581169.1">
    <property type="nucleotide sequence ID" value="NZ_JACHEK010000003.1"/>
</dbReference>
<gene>
    <name evidence="4" type="ORF">HNQ77_001847</name>
</gene>
<dbReference type="Pfam" id="PF13673">
    <property type="entry name" value="Acetyltransf_10"/>
    <property type="match status" value="1"/>
</dbReference>
<dbReference type="InterPro" id="IPR016181">
    <property type="entry name" value="Acyl_CoA_acyltransferase"/>
</dbReference>
<name>A0A841JZP8_9BACT</name>
<dbReference type="Proteomes" id="UP000538666">
    <property type="component" value="Unassembled WGS sequence"/>
</dbReference>
<dbReference type="InterPro" id="IPR050832">
    <property type="entry name" value="Bact_Acetyltransf"/>
</dbReference>
<evidence type="ECO:0000256" key="2">
    <source>
        <dbReference type="ARBA" id="ARBA00023315"/>
    </source>
</evidence>
<dbReference type="CDD" id="cd04301">
    <property type="entry name" value="NAT_SF"/>
    <property type="match status" value="1"/>
</dbReference>
<dbReference type="PANTHER" id="PTHR43877:SF1">
    <property type="entry name" value="ACETYLTRANSFERASE"/>
    <property type="match status" value="1"/>
</dbReference>
<dbReference type="GO" id="GO:0016747">
    <property type="term" value="F:acyltransferase activity, transferring groups other than amino-acyl groups"/>
    <property type="evidence" value="ECO:0007669"/>
    <property type="project" value="InterPro"/>
</dbReference>
<evidence type="ECO:0000313" key="4">
    <source>
        <dbReference type="EMBL" id="MBB6143898.1"/>
    </source>
</evidence>
<keyword evidence="2" id="KW-0012">Acyltransferase</keyword>
<reference evidence="4 5" key="1">
    <citation type="submission" date="2020-08" db="EMBL/GenBank/DDBJ databases">
        <title>Genomic Encyclopedia of Type Strains, Phase IV (KMG-IV): sequencing the most valuable type-strain genomes for metagenomic binning, comparative biology and taxonomic classification.</title>
        <authorList>
            <person name="Goeker M."/>
        </authorList>
    </citation>
    <scope>NUCLEOTIDE SEQUENCE [LARGE SCALE GENOMIC DNA]</scope>
    <source>
        <strain evidence="4 5">DSM 103733</strain>
    </source>
</reference>
<dbReference type="SUPFAM" id="SSF55729">
    <property type="entry name" value="Acyl-CoA N-acyltransferases (Nat)"/>
    <property type="match status" value="1"/>
</dbReference>
<dbReference type="AlphaFoldDB" id="A0A841JZP8"/>
<evidence type="ECO:0000259" key="3">
    <source>
        <dbReference type="PROSITE" id="PS51186"/>
    </source>
</evidence>
<dbReference type="InterPro" id="IPR000182">
    <property type="entry name" value="GNAT_dom"/>
</dbReference>
<feature type="domain" description="N-acetyltransferase" evidence="3">
    <location>
        <begin position="20"/>
        <end position="195"/>
    </location>
</feature>
<dbReference type="EMBL" id="JACHEK010000003">
    <property type="protein sequence ID" value="MBB6143898.1"/>
    <property type="molecule type" value="Genomic_DNA"/>
</dbReference>
<comment type="caution">
    <text evidence="4">The sequence shown here is derived from an EMBL/GenBank/DDBJ whole genome shotgun (WGS) entry which is preliminary data.</text>
</comment>
<dbReference type="Gene3D" id="3.40.630.30">
    <property type="match status" value="1"/>
</dbReference>
<proteinExistence type="predicted"/>
<accession>A0A841JZP8</accession>
<keyword evidence="5" id="KW-1185">Reference proteome</keyword>
<organism evidence="4 5">
    <name type="scientific">Silvibacterium bohemicum</name>
    <dbReference type="NCBI Taxonomy" id="1577686"/>
    <lineage>
        <taxon>Bacteria</taxon>
        <taxon>Pseudomonadati</taxon>
        <taxon>Acidobacteriota</taxon>
        <taxon>Terriglobia</taxon>
        <taxon>Terriglobales</taxon>
        <taxon>Acidobacteriaceae</taxon>
        <taxon>Silvibacterium</taxon>
    </lineage>
</organism>
<evidence type="ECO:0000256" key="1">
    <source>
        <dbReference type="ARBA" id="ARBA00022679"/>
    </source>
</evidence>
<keyword evidence="1 4" id="KW-0808">Transferase</keyword>
<dbReference type="PANTHER" id="PTHR43877">
    <property type="entry name" value="AMINOALKYLPHOSPHONATE N-ACETYLTRANSFERASE-RELATED-RELATED"/>
    <property type="match status" value="1"/>
</dbReference>
<sequence length="195" mass="21654">MPVSRSIHYPDGMDASTPILRYRTATGDDIPALQELIELSVRELQAGDYSQQQIDGALGTYLGVDSQLIADGTYFAVEAEAGTFVACGGWSRRKTLFGADRRPDRDASLLDPQVDAAKIRAFFVHPEWARQGIGSRILELCEEAARREGFTRFEMGATLTGVPLYRRWGYREVERVEAPLANGLTLPIVRMTKSD</sequence>
<evidence type="ECO:0000313" key="5">
    <source>
        <dbReference type="Proteomes" id="UP000538666"/>
    </source>
</evidence>
<dbReference type="PROSITE" id="PS51186">
    <property type="entry name" value="GNAT"/>
    <property type="match status" value="1"/>
</dbReference>